<dbReference type="InterPro" id="IPR004651">
    <property type="entry name" value="HisF"/>
</dbReference>
<name>A0A0F9RC48_9ZZZZ</name>
<dbReference type="InterPro" id="IPR050064">
    <property type="entry name" value="IGPS_HisA/HisF"/>
</dbReference>
<organism evidence="7">
    <name type="scientific">marine sediment metagenome</name>
    <dbReference type="NCBI Taxonomy" id="412755"/>
    <lineage>
        <taxon>unclassified sequences</taxon>
        <taxon>metagenomes</taxon>
        <taxon>ecological metagenomes</taxon>
    </lineage>
</organism>
<evidence type="ECO:0000313" key="7">
    <source>
        <dbReference type="EMBL" id="KKN52509.1"/>
    </source>
</evidence>
<dbReference type="PANTHER" id="PTHR21235:SF2">
    <property type="entry name" value="IMIDAZOLE GLYCEROL PHOSPHATE SYNTHASE HISHF"/>
    <property type="match status" value="1"/>
</dbReference>
<dbReference type="CDD" id="cd04731">
    <property type="entry name" value="HisF"/>
    <property type="match status" value="1"/>
</dbReference>
<dbReference type="GO" id="GO:0016829">
    <property type="term" value="F:lyase activity"/>
    <property type="evidence" value="ECO:0007669"/>
    <property type="project" value="UniProtKB-KW"/>
</dbReference>
<comment type="catalytic activity">
    <reaction evidence="6">
        <text>5-[(5-phospho-1-deoxy-D-ribulos-1-ylimino)methylamino]-1-(5-phospho-beta-D-ribosyl)imidazole-4-carboxamide + L-glutamine = D-erythro-1-(imidazol-4-yl)glycerol 3-phosphate + 5-amino-1-(5-phospho-beta-D-ribosyl)imidazole-4-carboxamide + L-glutamate + H(+)</text>
        <dbReference type="Rhea" id="RHEA:24793"/>
        <dbReference type="ChEBI" id="CHEBI:15378"/>
        <dbReference type="ChEBI" id="CHEBI:29985"/>
        <dbReference type="ChEBI" id="CHEBI:58278"/>
        <dbReference type="ChEBI" id="CHEBI:58359"/>
        <dbReference type="ChEBI" id="CHEBI:58475"/>
        <dbReference type="ChEBI" id="CHEBI:58525"/>
        <dbReference type="EC" id="4.3.2.10"/>
    </reaction>
</comment>
<accession>A0A0F9RC48</accession>
<keyword evidence="5" id="KW-0456">Lyase</keyword>
<evidence type="ECO:0000256" key="3">
    <source>
        <dbReference type="ARBA" id="ARBA00022605"/>
    </source>
</evidence>
<reference evidence="7" key="1">
    <citation type="journal article" date="2015" name="Nature">
        <title>Complex archaea that bridge the gap between prokaryotes and eukaryotes.</title>
        <authorList>
            <person name="Spang A."/>
            <person name="Saw J.H."/>
            <person name="Jorgensen S.L."/>
            <person name="Zaremba-Niedzwiedzka K."/>
            <person name="Martijn J."/>
            <person name="Lind A.E."/>
            <person name="van Eijk R."/>
            <person name="Schleper C."/>
            <person name="Guy L."/>
            <person name="Ettema T.J."/>
        </authorList>
    </citation>
    <scope>NUCLEOTIDE SEQUENCE</scope>
</reference>
<dbReference type="EC" id="4.3.2.10" evidence="2"/>
<dbReference type="AlphaFoldDB" id="A0A0F9RC48"/>
<comment type="pathway">
    <text evidence="1">Amino-acid biosynthesis; L-histidine biosynthesis; L-histidine from 5-phospho-alpha-D-ribose 1-diphosphate: step 5/9.</text>
</comment>
<dbReference type="Pfam" id="PF00977">
    <property type="entry name" value="His_biosynth"/>
    <property type="match status" value="1"/>
</dbReference>
<evidence type="ECO:0000256" key="2">
    <source>
        <dbReference type="ARBA" id="ARBA00012809"/>
    </source>
</evidence>
<evidence type="ECO:0000256" key="4">
    <source>
        <dbReference type="ARBA" id="ARBA00023102"/>
    </source>
</evidence>
<comment type="caution">
    <text evidence="7">The sequence shown here is derived from an EMBL/GenBank/DDBJ whole genome shotgun (WGS) entry which is preliminary data.</text>
</comment>
<evidence type="ECO:0000256" key="5">
    <source>
        <dbReference type="ARBA" id="ARBA00023239"/>
    </source>
</evidence>
<dbReference type="GO" id="GO:0000105">
    <property type="term" value="P:L-histidine biosynthetic process"/>
    <property type="evidence" value="ECO:0007669"/>
    <property type="project" value="UniProtKB-UniPathway"/>
</dbReference>
<dbReference type="GO" id="GO:0000107">
    <property type="term" value="F:imidazoleglycerol-phosphate synthase activity"/>
    <property type="evidence" value="ECO:0007669"/>
    <property type="project" value="InterPro"/>
</dbReference>
<dbReference type="InterPro" id="IPR006062">
    <property type="entry name" value="His_biosynth"/>
</dbReference>
<dbReference type="EMBL" id="LAZR01001016">
    <property type="protein sequence ID" value="KKN52509.1"/>
    <property type="molecule type" value="Genomic_DNA"/>
</dbReference>
<dbReference type="UniPathway" id="UPA00031">
    <property type="reaction ID" value="UER00010"/>
</dbReference>
<dbReference type="SUPFAM" id="SSF51366">
    <property type="entry name" value="Ribulose-phoshate binding barrel"/>
    <property type="match status" value="1"/>
</dbReference>
<evidence type="ECO:0000256" key="6">
    <source>
        <dbReference type="ARBA" id="ARBA00047838"/>
    </source>
</evidence>
<keyword evidence="4" id="KW-0368">Histidine biosynthesis</keyword>
<dbReference type="Gene3D" id="3.20.20.70">
    <property type="entry name" value="Aldolase class I"/>
    <property type="match status" value="1"/>
</dbReference>
<keyword evidence="3" id="KW-0028">Amino-acid biosynthesis</keyword>
<dbReference type="InterPro" id="IPR011060">
    <property type="entry name" value="RibuloseP-bd_barrel"/>
</dbReference>
<dbReference type="InterPro" id="IPR013785">
    <property type="entry name" value="Aldolase_TIM"/>
</dbReference>
<protein>
    <recommendedName>
        <fullName evidence="2">imidazole glycerol-phosphate synthase</fullName>
        <ecNumber evidence="2">4.3.2.10</ecNumber>
    </recommendedName>
</protein>
<dbReference type="PANTHER" id="PTHR21235">
    <property type="entry name" value="IMIDAZOLE GLYCEROL PHOSPHATE SYNTHASE SUBUNIT HISF/H IGP SYNTHASE SUBUNIT HISF/H"/>
    <property type="match status" value="1"/>
</dbReference>
<evidence type="ECO:0000256" key="1">
    <source>
        <dbReference type="ARBA" id="ARBA00005091"/>
    </source>
</evidence>
<proteinExistence type="predicted"/>
<gene>
    <name evidence="7" type="ORF">LCGC14_0611980</name>
</gene>
<sequence>MLKRRIIPTLLMKNGMLVKGERFDSWRRIGPVLPMVRVYETRGVDELILLDIGATPEGRGPDMATIAAVADECMMPLTVGGGIRDLDTIQELLRIGADKVAICTAAMDDPGIIDAAAKRFGSQCITVAIDVRHGFAIKRCGTVWVNPASISMWSPERLAKGMERMGAGEILLTSIDKDGTLQGYDLDLIRSVSQAVSIPVIASGGARDYDDFAAAFEAGAHAVAASALFQFTESTPLGAKRHLAEQGIPVRL</sequence>